<dbReference type="SUPFAM" id="SSF56672">
    <property type="entry name" value="DNA/RNA polymerases"/>
    <property type="match status" value="1"/>
</dbReference>
<protein>
    <recommendedName>
        <fullName evidence="3">Reverse transcriptase domain-containing protein</fullName>
    </recommendedName>
</protein>
<proteinExistence type="predicted"/>
<evidence type="ECO:0008006" key="3">
    <source>
        <dbReference type="Google" id="ProtNLM"/>
    </source>
</evidence>
<accession>A0A4Y2QJ88</accession>
<dbReference type="Pfam" id="PF05380">
    <property type="entry name" value="Peptidase_A17"/>
    <property type="match status" value="1"/>
</dbReference>
<evidence type="ECO:0000313" key="1">
    <source>
        <dbReference type="EMBL" id="GBN63357.1"/>
    </source>
</evidence>
<dbReference type="GO" id="GO:0071897">
    <property type="term" value="P:DNA biosynthetic process"/>
    <property type="evidence" value="ECO:0007669"/>
    <property type="project" value="UniProtKB-ARBA"/>
</dbReference>
<dbReference type="AlphaFoldDB" id="A0A4Y2QJ88"/>
<dbReference type="PANTHER" id="PTHR47331">
    <property type="entry name" value="PHD-TYPE DOMAIN-CONTAINING PROTEIN"/>
    <property type="match status" value="1"/>
</dbReference>
<evidence type="ECO:0000313" key="2">
    <source>
        <dbReference type="Proteomes" id="UP000499080"/>
    </source>
</evidence>
<dbReference type="Proteomes" id="UP000499080">
    <property type="component" value="Unassembled WGS sequence"/>
</dbReference>
<dbReference type="InterPro" id="IPR008042">
    <property type="entry name" value="Retrotrans_Pao"/>
</dbReference>
<dbReference type="EMBL" id="BGPR01014025">
    <property type="protein sequence ID" value="GBN63357.1"/>
    <property type="molecule type" value="Genomic_DNA"/>
</dbReference>
<name>A0A4Y2QJ88_ARAVE</name>
<sequence length="370" mass="42788">MKRLETSTRKLHHENLFTAYDDVFKEWAPLGIIENDPVESASLHHEHYLPHRPVVKQHRTTKVHPVFDASARQIGKENADQKITRYAGVVFGVKSSPFLLEAVLEHHLKKYLKSSTYSKRTVDILRSFYVDELITTLDNKTEILHFIKECYHILAEGKFNLRGWKYTGDDDTEQVTSVLGLIWNRRQDELKINLDWMGAYEFEILSKRVILSVTHRIFYPVGFLCHVLLIPKLMLQKMRKDNIPWDREVEDNMKLEFLKWFEELGSLKNLTVSRCFYPASSRQYGSSVHTFCNASQFAYAAAVFVRIESSDVVQVNILAAKSRVAQLKSSLFLVLSYWLQRWEQDGADLCSAHSSGTMSRDTTGLIPPLC</sequence>
<reference evidence="1 2" key="1">
    <citation type="journal article" date="2019" name="Sci. Rep.">
        <title>Orb-weaving spider Araneus ventricosus genome elucidates the spidroin gene catalogue.</title>
        <authorList>
            <person name="Kono N."/>
            <person name="Nakamura H."/>
            <person name="Ohtoshi R."/>
            <person name="Moran D.A.P."/>
            <person name="Shinohara A."/>
            <person name="Yoshida Y."/>
            <person name="Fujiwara M."/>
            <person name="Mori M."/>
            <person name="Tomita M."/>
            <person name="Arakawa K."/>
        </authorList>
    </citation>
    <scope>NUCLEOTIDE SEQUENCE [LARGE SCALE GENOMIC DNA]</scope>
</reference>
<comment type="caution">
    <text evidence="1">The sequence shown here is derived from an EMBL/GenBank/DDBJ whole genome shotgun (WGS) entry which is preliminary data.</text>
</comment>
<organism evidence="1 2">
    <name type="scientific">Araneus ventricosus</name>
    <name type="common">Orbweaver spider</name>
    <name type="synonym">Epeira ventricosa</name>
    <dbReference type="NCBI Taxonomy" id="182803"/>
    <lineage>
        <taxon>Eukaryota</taxon>
        <taxon>Metazoa</taxon>
        <taxon>Ecdysozoa</taxon>
        <taxon>Arthropoda</taxon>
        <taxon>Chelicerata</taxon>
        <taxon>Arachnida</taxon>
        <taxon>Araneae</taxon>
        <taxon>Araneomorphae</taxon>
        <taxon>Entelegynae</taxon>
        <taxon>Araneoidea</taxon>
        <taxon>Araneidae</taxon>
        <taxon>Araneus</taxon>
    </lineage>
</organism>
<dbReference type="InterPro" id="IPR043502">
    <property type="entry name" value="DNA/RNA_pol_sf"/>
</dbReference>
<dbReference type="OrthoDB" id="6436120at2759"/>
<keyword evidence="2" id="KW-1185">Reference proteome</keyword>
<gene>
    <name evidence="1" type="ORF">AVEN_236729_1</name>
</gene>